<dbReference type="Gene3D" id="3.40.50.720">
    <property type="entry name" value="NAD(P)-binding Rossmann-like Domain"/>
    <property type="match status" value="1"/>
</dbReference>
<dbReference type="PANTHER" id="PTHR43245">
    <property type="entry name" value="BIFUNCTIONAL POLYMYXIN RESISTANCE PROTEIN ARNA"/>
    <property type="match status" value="1"/>
</dbReference>
<dbReference type="EMBL" id="CP036426">
    <property type="protein sequence ID" value="QDV35741.1"/>
    <property type="molecule type" value="Genomic_DNA"/>
</dbReference>
<dbReference type="SUPFAM" id="SSF51735">
    <property type="entry name" value="NAD(P)-binding Rossmann-fold domains"/>
    <property type="match status" value="1"/>
</dbReference>
<protein>
    <submittedName>
        <fullName evidence="2">NAD dependent epimerase/dehydratase family protein</fullName>
    </submittedName>
</protein>
<proteinExistence type="predicted"/>
<feature type="domain" description="NAD-dependent epimerase/dehydratase" evidence="1">
    <location>
        <begin position="4"/>
        <end position="166"/>
    </location>
</feature>
<name>A0A518H4H4_9BACT</name>
<dbReference type="InterPro" id="IPR036291">
    <property type="entry name" value="NAD(P)-bd_dom_sf"/>
</dbReference>
<dbReference type="AlphaFoldDB" id="A0A518H4H4"/>
<dbReference type="KEGG" id="tpla:ElP_36470"/>
<keyword evidence="3" id="KW-1185">Reference proteome</keyword>
<evidence type="ECO:0000259" key="1">
    <source>
        <dbReference type="Pfam" id="PF01370"/>
    </source>
</evidence>
<dbReference type="InterPro" id="IPR001509">
    <property type="entry name" value="Epimerase_deHydtase"/>
</dbReference>
<dbReference type="CDD" id="cd08946">
    <property type="entry name" value="SDR_e"/>
    <property type="match status" value="1"/>
</dbReference>
<evidence type="ECO:0000313" key="2">
    <source>
        <dbReference type="EMBL" id="QDV35741.1"/>
    </source>
</evidence>
<dbReference type="OrthoDB" id="9807212at2"/>
<evidence type="ECO:0000313" key="3">
    <source>
        <dbReference type="Proteomes" id="UP000317835"/>
    </source>
</evidence>
<sequence>MPLVLITGATGQVARGVLPILGRRFDLRLLSPDAGESDPRHVRADLLDLDAITGAMLGVDAVLHLAKAPGHPGTFEDDAFNDLQFDVNVKGTHHVFEAARRAGVRRVVCVSSLMVVWGYGASGMVPGDAPPRPVGTYALTKALAEQVAGHFGRSSDLEAVILRIAAPLDPDDPDLARSPVRPQQVPLPDLAEAFALALTVPLPHDEVPIVTIVGESSRRRWDLGPARRLLGFEPKIRLDDLGVSFADPFDVPPGSGK</sequence>
<gene>
    <name evidence="2" type="ORF">ElP_36470</name>
</gene>
<dbReference type="RefSeq" id="WP_145271511.1">
    <property type="nucleotide sequence ID" value="NZ_CP036426.1"/>
</dbReference>
<organism evidence="2 3">
    <name type="scientific">Tautonia plasticadhaerens</name>
    <dbReference type="NCBI Taxonomy" id="2527974"/>
    <lineage>
        <taxon>Bacteria</taxon>
        <taxon>Pseudomonadati</taxon>
        <taxon>Planctomycetota</taxon>
        <taxon>Planctomycetia</taxon>
        <taxon>Isosphaerales</taxon>
        <taxon>Isosphaeraceae</taxon>
        <taxon>Tautonia</taxon>
    </lineage>
</organism>
<dbReference type="Pfam" id="PF01370">
    <property type="entry name" value="Epimerase"/>
    <property type="match status" value="1"/>
</dbReference>
<accession>A0A518H4H4</accession>
<reference evidence="2 3" key="1">
    <citation type="submission" date="2019-02" db="EMBL/GenBank/DDBJ databases">
        <title>Deep-cultivation of Planctomycetes and their phenomic and genomic characterization uncovers novel biology.</title>
        <authorList>
            <person name="Wiegand S."/>
            <person name="Jogler M."/>
            <person name="Boedeker C."/>
            <person name="Pinto D."/>
            <person name="Vollmers J."/>
            <person name="Rivas-Marin E."/>
            <person name="Kohn T."/>
            <person name="Peeters S.H."/>
            <person name="Heuer A."/>
            <person name="Rast P."/>
            <person name="Oberbeckmann S."/>
            <person name="Bunk B."/>
            <person name="Jeske O."/>
            <person name="Meyerdierks A."/>
            <person name="Storesund J.E."/>
            <person name="Kallscheuer N."/>
            <person name="Luecker S."/>
            <person name="Lage O.M."/>
            <person name="Pohl T."/>
            <person name="Merkel B.J."/>
            <person name="Hornburger P."/>
            <person name="Mueller R.-W."/>
            <person name="Bruemmer F."/>
            <person name="Labrenz M."/>
            <person name="Spormann A.M."/>
            <person name="Op den Camp H."/>
            <person name="Overmann J."/>
            <person name="Amann R."/>
            <person name="Jetten M.S.M."/>
            <person name="Mascher T."/>
            <person name="Medema M.H."/>
            <person name="Devos D.P."/>
            <person name="Kaster A.-K."/>
            <person name="Ovreas L."/>
            <person name="Rohde M."/>
            <person name="Galperin M.Y."/>
            <person name="Jogler C."/>
        </authorList>
    </citation>
    <scope>NUCLEOTIDE SEQUENCE [LARGE SCALE GENOMIC DNA]</scope>
    <source>
        <strain evidence="2 3">ElP</strain>
    </source>
</reference>
<dbReference type="InterPro" id="IPR050177">
    <property type="entry name" value="Lipid_A_modif_metabolic_enz"/>
</dbReference>
<dbReference type="Proteomes" id="UP000317835">
    <property type="component" value="Chromosome"/>
</dbReference>